<protein>
    <submittedName>
        <fullName evidence="3">ThuA domain-containing protein</fullName>
    </submittedName>
</protein>
<evidence type="ECO:0000313" key="4">
    <source>
        <dbReference type="Proteomes" id="UP001595793"/>
    </source>
</evidence>
<dbReference type="Gene3D" id="3.40.50.880">
    <property type="match status" value="1"/>
</dbReference>
<proteinExistence type="predicted"/>
<evidence type="ECO:0000259" key="2">
    <source>
        <dbReference type="Pfam" id="PF06283"/>
    </source>
</evidence>
<dbReference type="PANTHER" id="PTHR40469:SF2">
    <property type="entry name" value="GALACTOSE-BINDING DOMAIN-LIKE SUPERFAMILY PROTEIN"/>
    <property type="match status" value="1"/>
</dbReference>
<gene>
    <name evidence="3" type="ORF">ACFOS1_04650</name>
</gene>
<keyword evidence="4" id="KW-1185">Reference proteome</keyword>
<dbReference type="InterPro" id="IPR029062">
    <property type="entry name" value="Class_I_gatase-like"/>
</dbReference>
<sequence length="235" mass="27247">MKRIHLLFLLLFLGGSMLHAQQNILIFYKTEGFKHESIPTGIKALKEIAEENTWEVTATDNAEIFVSELSKIDVVLFLNTTGDVFNESQQKDFRNYIEEGGNFFGIHAATDTEFDWPWYGKFIGAYFESHPHIQQAKINIEKPNHLTVSHLPENWIRTDEWYNFKNINPEIQILLTLDESSYEGGKNGNDHPIAWFQEFEGGGKMIYTAGGHSKESYSEAYFREHLERCLKYLID</sequence>
<feature type="signal peptide" evidence="1">
    <location>
        <begin position="1"/>
        <end position="20"/>
    </location>
</feature>
<evidence type="ECO:0000313" key="3">
    <source>
        <dbReference type="EMBL" id="MFC4026683.1"/>
    </source>
</evidence>
<comment type="caution">
    <text evidence="3">The sequence shown here is derived from an EMBL/GenBank/DDBJ whole genome shotgun (WGS) entry which is preliminary data.</text>
</comment>
<dbReference type="RefSeq" id="WP_290235835.1">
    <property type="nucleotide sequence ID" value="NZ_JAUFPZ010000002.1"/>
</dbReference>
<dbReference type="InterPro" id="IPR029010">
    <property type="entry name" value="ThuA-like"/>
</dbReference>
<dbReference type="Proteomes" id="UP001595793">
    <property type="component" value="Unassembled WGS sequence"/>
</dbReference>
<dbReference type="Pfam" id="PF06283">
    <property type="entry name" value="ThuA"/>
    <property type="match status" value="1"/>
</dbReference>
<feature type="domain" description="ThuA-like" evidence="2">
    <location>
        <begin position="23"/>
        <end position="232"/>
    </location>
</feature>
<dbReference type="PANTHER" id="PTHR40469">
    <property type="entry name" value="SECRETED GLYCOSYL HYDROLASE"/>
    <property type="match status" value="1"/>
</dbReference>
<accession>A0ABV8H6P6</accession>
<reference evidence="4" key="1">
    <citation type="journal article" date="2019" name="Int. J. Syst. Evol. Microbiol.">
        <title>The Global Catalogue of Microorganisms (GCM) 10K type strain sequencing project: providing services to taxonomists for standard genome sequencing and annotation.</title>
        <authorList>
            <consortium name="The Broad Institute Genomics Platform"/>
            <consortium name="The Broad Institute Genome Sequencing Center for Infectious Disease"/>
            <person name="Wu L."/>
            <person name="Ma J."/>
        </authorList>
    </citation>
    <scope>NUCLEOTIDE SEQUENCE [LARGE SCALE GENOMIC DNA]</scope>
    <source>
        <strain evidence="4">CECT 9128</strain>
    </source>
</reference>
<feature type="chain" id="PRO_5045259049" evidence="1">
    <location>
        <begin position="21"/>
        <end position="235"/>
    </location>
</feature>
<evidence type="ECO:0000256" key="1">
    <source>
        <dbReference type="SAM" id="SignalP"/>
    </source>
</evidence>
<dbReference type="SUPFAM" id="SSF52317">
    <property type="entry name" value="Class I glutamine amidotransferase-like"/>
    <property type="match status" value="1"/>
</dbReference>
<dbReference type="EMBL" id="JBHSAS010000006">
    <property type="protein sequence ID" value="MFC4026683.1"/>
    <property type="molecule type" value="Genomic_DNA"/>
</dbReference>
<keyword evidence="1" id="KW-0732">Signal</keyword>
<name>A0ABV8H6P6_9FLAO</name>
<organism evidence="3 4">
    <name type="scientific">Zunongwangia endophytica</name>
    <dbReference type="NCBI Taxonomy" id="1808945"/>
    <lineage>
        <taxon>Bacteria</taxon>
        <taxon>Pseudomonadati</taxon>
        <taxon>Bacteroidota</taxon>
        <taxon>Flavobacteriia</taxon>
        <taxon>Flavobacteriales</taxon>
        <taxon>Flavobacteriaceae</taxon>
        <taxon>Zunongwangia</taxon>
    </lineage>
</organism>